<dbReference type="Proteomes" id="UP000076532">
    <property type="component" value="Unassembled WGS sequence"/>
</dbReference>
<proteinExistence type="predicted"/>
<keyword evidence="3" id="KW-1185">Reference proteome</keyword>
<evidence type="ECO:0000313" key="2">
    <source>
        <dbReference type="EMBL" id="KZP23802.1"/>
    </source>
</evidence>
<protein>
    <recommendedName>
        <fullName evidence="1">N-acetyltransferase domain-containing protein</fullName>
    </recommendedName>
</protein>
<dbReference type="GO" id="GO:1990189">
    <property type="term" value="F:protein N-terminal-serine acetyltransferase activity"/>
    <property type="evidence" value="ECO:0007669"/>
    <property type="project" value="TreeGrafter"/>
</dbReference>
<dbReference type="SUPFAM" id="SSF55729">
    <property type="entry name" value="Acyl-CoA N-acyltransferases (Nat)"/>
    <property type="match status" value="1"/>
</dbReference>
<dbReference type="Gene3D" id="3.40.630.30">
    <property type="match status" value="1"/>
</dbReference>
<accession>A0A166MAI7</accession>
<dbReference type="Pfam" id="PF13302">
    <property type="entry name" value="Acetyltransf_3"/>
    <property type="match status" value="1"/>
</dbReference>
<dbReference type="PANTHER" id="PTHR43441">
    <property type="entry name" value="RIBOSOMAL-PROTEIN-SERINE ACETYLTRANSFERASE"/>
    <property type="match status" value="1"/>
</dbReference>
<dbReference type="AlphaFoldDB" id="A0A166MAI7"/>
<dbReference type="STRING" id="436010.A0A166MAI7"/>
<dbReference type="PANTHER" id="PTHR43441:SF5">
    <property type="entry name" value="FAMILY ACETYLTRANSFERASE, PUTATIVE-RELATED"/>
    <property type="match status" value="1"/>
</dbReference>
<organism evidence="2 3">
    <name type="scientific">Athelia psychrophila</name>
    <dbReference type="NCBI Taxonomy" id="1759441"/>
    <lineage>
        <taxon>Eukaryota</taxon>
        <taxon>Fungi</taxon>
        <taxon>Dikarya</taxon>
        <taxon>Basidiomycota</taxon>
        <taxon>Agaricomycotina</taxon>
        <taxon>Agaricomycetes</taxon>
        <taxon>Agaricomycetidae</taxon>
        <taxon>Atheliales</taxon>
        <taxon>Atheliaceae</taxon>
        <taxon>Athelia</taxon>
    </lineage>
</organism>
<reference evidence="2 3" key="1">
    <citation type="journal article" date="2016" name="Mol. Biol. Evol.">
        <title>Comparative Genomics of Early-Diverging Mushroom-Forming Fungi Provides Insights into the Origins of Lignocellulose Decay Capabilities.</title>
        <authorList>
            <person name="Nagy L.G."/>
            <person name="Riley R."/>
            <person name="Tritt A."/>
            <person name="Adam C."/>
            <person name="Daum C."/>
            <person name="Floudas D."/>
            <person name="Sun H."/>
            <person name="Yadav J.S."/>
            <person name="Pangilinan J."/>
            <person name="Larsson K.H."/>
            <person name="Matsuura K."/>
            <person name="Barry K."/>
            <person name="Labutti K."/>
            <person name="Kuo R."/>
            <person name="Ohm R.A."/>
            <person name="Bhattacharya S.S."/>
            <person name="Shirouzu T."/>
            <person name="Yoshinaga Y."/>
            <person name="Martin F.M."/>
            <person name="Grigoriev I.V."/>
            <person name="Hibbett D.S."/>
        </authorList>
    </citation>
    <scope>NUCLEOTIDE SEQUENCE [LARGE SCALE GENOMIC DNA]</scope>
    <source>
        <strain evidence="2 3">CBS 109695</strain>
    </source>
</reference>
<sequence>MSFVNLYKPPAPVKPTLSQSPLDINFAAPFPPSGFLESSLVKIVPFDPSLHLQPALDDIKKQPDFFQYLGYAFEEPGFLDDWMEGMRQDPTSIGLTIIDKTKEDPQHPEFGGSVAGIFGLWHTSFANLVTEIGPAFVFPSYQRSHVSTHGIGLILRWCLELPSAGGLGMRRVQWTGNPENAATIKVAQKMGFLDEGTMRWTFVIPTSRPGKKSREGDPLPGLGRDSTILAICWDDWEATGRDHVAKVMEGAEARFKQT</sequence>
<gene>
    <name evidence="2" type="ORF">FIBSPDRAFT_1042652</name>
</gene>
<dbReference type="GO" id="GO:0008999">
    <property type="term" value="F:protein-N-terminal-alanine acetyltransferase activity"/>
    <property type="evidence" value="ECO:0007669"/>
    <property type="project" value="TreeGrafter"/>
</dbReference>
<dbReference type="InterPro" id="IPR016181">
    <property type="entry name" value="Acyl_CoA_acyltransferase"/>
</dbReference>
<dbReference type="InterPro" id="IPR051908">
    <property type="entry name" value="Ribosomal_N-acetyltransferase"/>
</dbReference>
<feature type="domain" description="N-acetyltransferase" evidence="1">
    <location>
        <begin position="45"/>
        <end position="192"/>
    </location>
</feature>
<dbReference type="OrthoDB" id="41238at2759"/>
<evidence type="ECO:0000259" key="1">
    <source>
        <dbReference type="Pfam" id="PF13302"/>
    </source>
</evidence>
<name>A0A166MAI7_9AGAM</name>
<dbReference type="EMBL" id="KV417530">
    <property type="protein sequence ID" value="KZP23802.1"/>
    <property type="molecule type" value="Genomic_DNA"/>
</dbReference>
<dbReference type="InterPro" id="IPR000182">
    <property type="entry name" value="GNAT_dom"/>
</dbReference>
<evidence type="ECO:0000313" key="3">
    <source>
        <dbReference type="Proteomes" id="UP000076532"/>
    </source>
</evidence>